<evidence type="ECO:0000313" key="1">
    <source>
        <dbReference type="EMBL" id="KAF6722904.1"/>
    </source>
</evidence>
<protein>
    <submittedName>
        <fullName evidence="1">Uncharacterized protein</fullName>
    </submittedName>
</protein>
<dbReference type="AlphaFoldDB" id="A0A834C821"/>
<dbReference type="Proteomes" id="UP000646548">
    <property type="component" value="Unassembled WGS sequence"/>
</dbReference>
<sequence>MITYQVKTPVSPLNLLIPNGGADVRRRGPDAAEQPTSRSFWIMGAGPRRTQNLTKDEKVLSDRCDRRKEIYSRHFLFDKPCMYLHKDRGLIPPLPRNFHLHKPTTLHPLNLSKPTAQRHAGRPLTLSCRGRYEDNTNPAILLSSSFILNGQNTFSGENCKLMRPKVNYPVYNPVTVKYSQKSQSYPDPLVGAPCAFLQRITELSSLEGETLRQEKSKKRKSKKTS</sequence>
<organism evidence="1 2">
    <name type="scientific">Oryzias melastigma</name>
    <name type="common">Marine medaka</name>
    <dbReference type="NCBI Taxonomy" id="30732"/>
    <lineage>
        <taxon>Eukaryota</taxon>
        <taxon>Metazoa</taxon>
        <taxon>Chordata</taxon>
        <taxon>Craniata</taxon>
        <taxon>Vertebrata</taxon>
        <taxon>Euteleostomi</taxon>
        <taxon>Actinopterygii</taxon>
        <taxon>Neopterygii</taxon>
        <taxon>Teleostei</taxon>
        <taxon>Neoteleostei</taxon>
        <taxon>Acanthomorphata</taxon>
        <taxon>Ovalentaria</taxon>
        <taxon>Atherinomorphae</taxon>
        <taxon>Beloniformes</taxon>
        <taxon>Adrianichthyidae</taxon>
        <taxon>Oryziinae</taxon>
        <taxon>Oryzias</taxon>
    </lineage>
</organism>
<dbReference type="EMBL" id="WKFB01000445">
    <property type="protein sequence ID" value="KAF6722904.1"/>
    <property type="molecule type" value="Genomic_DNA"/>
</dbReference>
<comment type="caution">
    <text evidence="1">The sequence shown here is derived from an EMBL/GenBank/DDBJ whole genome shotgun (WGS) entry which is preliminary data.</text>
</comment>
<reference evidence="1" key="1">
    <citation type="journal article" name="BMC Genomics">
        <title>Long-read sequencing and de novo genome assembly of marine medaka (Oryzias melastigma).</title>
        <authorList>
            <person name="Liang P."/>
            <person name="Saqib H.S.A."/>
            <person name="Ni X."/>
            <person name="Shen Y."/>
        </authorList>
    </citation>
    <scope>NUCLEOTIDE SEQUENCE</scope>
    <source>
        <strain evidence="1">Bigg-433</strain>
    </source>
</reference>
<dbReference type="InterPro" id="IPR040505">
    <property type="entry name" value="DUF5537"/>
</dbReference>
<gene>
    <name evidence="1" type="ORF">FQA47_014836</name>
</gene>
<evidence type="ECO:0000313" key="2">
    <source>
        <dbReference type="Proteomes" id="UP000646548"/>
    </source>
</evidence>
<accession>A0A834C821</accession>
<dbReference type="OrthoDB" id="9888309at2759"/>
<proteinExistence type="predicted"/>
<name>A0A834C821_ORYME</name>
<dbReference type="Pfam" id="PF17690">
    <property type="entry name" value="DUF5537"/>
    <property type="match status" value="1"/>
</dbReference>